<dbReference type="Pfam" id="PF13489">
    <property type="entry name" value="Methyltransf_23"/>
    <property type="match status" value="1"/>
</dbReference>
<dbReference type="Gene3D" id="3.40.50.720">
    <property type="entry name" value="NAD(P)-binding Rossmann-like Domain"/>
    <property type="match status" value="1"/>
</dbReference>
<dbReference type="Proteomes" id="UP000217210">
    <property type="component" value="Chromosome"/>
</dbReference>
<dbReference type="InterPro" id="IPR038576">
    <property type="entry name" value="Methyltransf_Zn-bd_dom_put_sf"/>
</dbReference>
<feature type="domain" description="C-methyltransferase" evidence="2">
    <location>
        <begin position="248"/>
        <end position="400"/>
    </location>
</feature>
<proteinExistence type="predicted"/>
<evidence type="ECO:0000313" key="4">
    <source>
        <dbReference type="Proteomes" id="UP000217210"/>
    </source>
</evidence>
<dbReference type="Gene3D" id="6.20.50.110">
    <property type="entry name" value="Methyltransferase, zinc-binding domain"/>
    <property type="match status" value="1"/>
</dbReference>
<dbReference type="AlphaFoldDB" id="A0A249L5P2"/>
<name>A0A249L5P2_9ACTN</name>
<dbReference type="PANTHER" id="PTHR43861">
    <property type="entry name" value="TRANS-ACONITATE 2-METHYLTRANSFERASE-RELATED"/>
    <property type="match status" value="1"/>
</dbReference>
<gene>
    <name evidence="3" type="ORF">B1sIIB91_05495</name>
</gene>
<sequence>MNKRGETNCRACDRELGPTILNLGHQPLSNELISQPKNGDIEAWPLEFKICSFCKLGQIGEFATPSRIFSTYTYFSSTSTHWLAHSEEFAKKIIEKMDLNRKSLVLEIASNDGYMLQYFQKFGIGVLGIEPAKNVAEIAINKGIPTDVDFFGYEKANELIENGNVPNLVICNNVVAHVPDINDFFKGLATLVNQGSIVSIEAPSLLEMLKGNMFDTIYHEHFSYLSVNAIQYLCDEYEISLQEVEKIPTHGGSIRYWLSKKNSKDIKVESASKELSIGINDKDLHEQFRIKSERAILEFKNWINHNRGSVLGFGAAAKATVLLNAAQIDSNDMQYVIDSNAYKQGKFIPGCNIEIVKPIIGYNSNPKKIIVFPWNIANEVSKQIHDEYPKFQGEIWKAIPTMTQI</sequence>
<dbReference type="Pfam" id="PF08421">
    <property type="entry name" value="Methyltransf_13"/>
    <property type="match status" value="1"/>
</dbReference>
<dbReference type="InterPro" id="IPR029063">
    <property type="entry name" value="SAM-dependent_MTases_sf"/>
</dbReference>
<evidence type="ECO:0000259" key="1">
    <source>
        <dbReference type="Pfam" id="PF08421"/>
    </source>
</evidence>
<feature type="domain" description="Methyltransferase putative zinc binding" evidence="1">
    <location>
        <begin position="9"/>
        <end position="69"/>
    </location>
</feature>
<evidence type="ECO:0000259" key="2">
    <source>
        <dbReference type="Pfam" id="PF08484"/>
    </source>
</evidence>
<keyword evidence="4" id="KW-1185">Reference proteome</keyword>
<dbReference type="GO" id="GO:0008168">
    <property type="term" value="F:methyltransferase activity"/>
    <property type="evidence" value="ECO:0007669"/>
    <property type="project" value="UniProtKB-KW"/>
</dbReference>
<dbReference type="Gene3D" id="3.40.50.150">
    <property type="entry name" value="Vaccinia Virus protein VP39"/>
    <property type="match status" value="1"/>
</dbReference>
<dbReference type="PANTHER" id="PTHR43861:SF5">
    <property type="entry name" value="BLL5978 PROTEIN"/>
    <property type="match status" value="1"/>
</dbReference>
<dbReference type="EMBL" id="CP016779">
    <property type="protein sequence ID" value="ASY24327.1"/>
    <property type="molecule type" value="Genomic_DNA"/>
</dbReference>
<keyword evidence="3" id="KW-0489">Methyltransferase</keyword>
<protein>
    <submittedName>
        <fullName evidence="3">Methyltransferase</fullName>
    </submittedName>
</protein>
<keyword evidence="3" id="KW-0808">Transferase</keyword>
<dbReference type="GO" id="GO:0032259">
    <property type="term" value="P:methylation"/>
    <property type="evidence" value="ECO:0007669"/>
    <property type="project" value="UniProtKB-KW"/>
</dbReference>
<dbReference type="KEGG" id="nab:B1sIIB91_05495"/>
<dbReference type="InterPro" id="IPR013691">
    <property type="entry name" value="MeTrfase_14"/>
</dbReference>
<evidence type="ECO:0000313" key="3">
    <source>
        <dbReference type="EMBL" id="ASY24327.1"/>
    </source>
</evidence>
<dbReference type="Pfam" id="PF08484">
    <property type="entry name" value="Methyltransf_14"/>
    <property type="match status" value="1"/>
</dbReference>
<organism evidence="3 4">
    <name type="scientific">Candidatus Nanopelagicus abundans</name>
    <dbReference type="NCBI Taxonomy" id="1884916"/>
    <lineage>
        <taxon>Bacteria</taxon>
        <taxon>Bacillati</taxon>
        <taxon>Actinomycetota</taxon>
        <taxon>Actinomycetes</taxon>
        <taxon>Candidatus Nanopelagicales</taxon>
        <taxon>Candidatus Nanopelagicaceae</taxon>
        <taxon>Candidatus Nanopelagicus</taxon>
    </lineage>
</organism>
<dbReference type="OrthoDB" id="9815644at2"/>
<dbReference type="SUPFAM" id="SSF53335">
    <property type="entry name" value="S-adenosyl-L-methionine-dependent methyltransferases"/>
    <property type="match status" value="1"/>
</dbReference>
<dbReference type="RefSeq" id="WP_095688585.1">
    <property type="nucleotide sequence ID" value="NZ_CP016779.1"/>
</dbReference>
<dbReference type="InterPro" id="IPR013630">
    <property type="entry name" value="Methyltransf_Zn-bd_dom_put"/>
</dbReference>
<accession>A0A249L5P2</accession>
<reference evidence="3 4" key="1">
    <citation type="submission" date="2016-07" db="EMBL/GenBank/DDBJ databases">
        <title>High microdiversification within the ubiquitous acI lineage of Actinobacteria.</title>
        <authorList>
            <person name="Neuenschwander S.M."/>
            <person name="Salcher M."/>
            <person name="Ghai R."/>
            <person name="Pernthaler J."/>
        </authorList>
    </citation>
    <scope>NUCLEOTIDE SEQUENCE [LARGE SCALE GENOMIC DNA]</scope>
    <source>
        <strain evidence="3">MMS-IIB-91</strain>
    </source>
</reference>